<keyword evidence="2" id="KW-0732">Signal</keyword>
<dbReference type="AlphaFoldDB" id="A0A8I2YF62"/>
<dbReference type="EMBL" id="JAGFBS010000046">
    <property type="protein sequence ID" value="KAG6370676.1"/>
    <property type="molecule type" value="Genomic_DNA"/>
</dbReference>
<keyword evidence="5" id="KW-1185">Reference proteome</keyword>
<reference evidence="4" key="1">
    <citation type="submission" date="2021-03" db="EMBL/GenBank/DDBJ databases">
        <title>Evolutionary innovations through gain and loss of genes in the ectomycorrhizal Boletales.</title>
        <authorList>
            <person name="Wu G."/>
            <person name="Miyauchi S."/>
            <person name="Morin E."/>
            <person name="Yang Z.-L."/>
            <person name="Xu J."/>
            <person name="Martin F.M."/>
        </authorList>
    </citation>
    <scope>NUCLEOTIDE SEQUENCE</scope>
    <source>
        <strain evidence="4">BR01</strain>
    </source>
</reference>
<dbReference type="InterPro" id="IPR050904">
    <property type="entry name" value="Adhesion/Biosynth-related"/>
</dbReference>
<evidence type="ECO:0000256" key="1">
    <source>
        <dbReference type="SAM" id="MobiDB-lite"/>
    </source>
</evidence>
<organism evidence="4 5">
    <name type="scientific">Boletus reticuloceps</name>
    <dbReference type="NCBI Taxonomy" id="495285"/>
    <lineage>
        <taxon>Eukaryota</taxon>
        <taxon>Fungi</taxon>
        <taxon>Dikarya</taxon>
        <taxon>Basidiomycota</taxon>
        <taxon>Agaricomycotina</taxon>
        <taxon>Agaricomycetes</taxon>
        <taxon>Agaricomycetidae</taxon>
        <taxon>Boletales</taxon>
        <taxon>Boletineae</taxon>
        <taxon>Boletaceae</taxon>
        <taxon>Boletoideae</taxon>
        <taxon>Boletus</taxon>
    </lineage>
</organism>
<feature type="chain" id="PRO_5034955085" description="FAS1 domain-containing protein" evidence="2">
    <location>
        <begin position="20"/>
        <end position="390"/>
    </location>
</feature>
<evidence type="ECO:0000256" key="2">
    <source>
        <dbReference type="SAM" id="SignalP"/>
    </source>
</evidence>
<dbReference type="Gene3D" id="2.30.180.10">
    <property type="entry name" value="FAS1 domain"/>
    <property type="match status" value="2"/>
</dbReference>
<protein>
    <recommendedName>
        <fullName evidence="3">FAS1 domain-containing protein</fullName>
    </recommendedName>
</protein>
<gene>
    <name evidence="4" type="ORF">JVT61DRAFT_11196</name>
</gene>
<dbReference type="Proteomes" id="UP000683000">
    <property type="component" value="Unassembled WGS sequence"/>
</dbReference>
<name>A0A8I2YF62_9AGAM</name>
<dbReference type="GO" id="GO:0000329">
    <property type="term" value="C:fungal-type vacuole membrane"/>
    <property type="evidence" value="ECO:0007669"/>
    <property type="project" value="TreeGrafter"/>
</dbReference>
<dbReference type="GO" id="GO:0005615">
    <property type="term" value="C:extracellular space"/>
    <property type="evidence" value="ECO:0007669"/>
    <property type="project" value="TreeGrafter"/>
</dbReference>
<evidence type="ECO:0000259" key="3">
    <source>
        <dbReference type="PROSITE" id="PS50213"/>
    </source>
</evidence>
<feature type="signal peptide" evidence="2">
    <location>
        <begin position="1"/>
        <end position="19"/>
    </location>
</feature>
<comment type="caution">
    <text evidence="4">The sequence shown here is derived from an EMBL/GenBank/DDBJ whole genome shotgun (WGS) entry which is preliminary data.</text>
</comment>
<accession>A0A8I2YF62</accession>
<dbReference type="OrthoDB" id="286301at2759"/>
<evidence type="ECO:0000313" key="5">
    <source>
        <dbReference type="Proteomes" id="UP000683000"/>
    </source>
</evidence>
<sequence length="390" mass="40053">MFACALMLPVLAFVPSVFAEGNLTGLLQALNSTGLDQFANATASLNGTTMGRQVLAQLSEGNKTIFAPSDQAWLSVNPAFIGNETSLADIISYHIVSGNLVNETQTYPNETIGHTLLDDPNLVMLEGDQSQVLVWSKVDNGSLFVMNNGTNITVTNTTTFNTSAILAINSVLVPPPNISAVLNNPSYNTSLLVAILQSTTLPNGTSFLDKISSARGITLFAPNNAGVQAAQSSLSGLSKNATALLNVISNHVINGTSIYSNEISSSSPVISAGGEDYAFCSNSTGFFVSVGGSNQVQIVEPNVLTSNGVVYIVNGVMFDTNSNPGVASSAFASATSAAAHSTTTSSVTSTSASTSTPTPTPTSGGTAKAGFSNWKTGALIGMVVGFGELV</sequence>
<evidence type="ECO:0000313" key="4">
    <source>
        <dbReference type="EMBL" id="KAG6370676.1"/>
    </source>
</evidence>
<dbReference type="SMART" id="SM00554">
    <property type="entry name" value="FAS1"/>
    <property type="match status" value="2"/>
</dbReference>
<dbReference type="InterPro" id="IPR036378">
    <property type="entry name" value="FAS1_dom_sf"/>
</dbReference>
<dbReference type="Pfam" id="PF02469">
    <property type="entry name" value="Fasciclin"/>
    <property type="match status" value="2"/>
</dbReference>
<feature type="region of interest" description="Disordered" evidence="1">
    <location>
        <begin position="342"/>
        <end position="368"/>
    </location>
</feature>
<proteinExistence type="predicted"/>
<dbReference type="GO" id="GO:0016236">
    <property type="term" value="P:macroautophagy"/>
    <property type="evidence" value="ECO:0007669"/>
    <property type="project" value="TreeGrafter"/>
</dbReference>
<dbReference type="PANTHER" id="PTHR10900:SF122">
    <property type="entry name" value="FAS1 DOMAIN-CONTAINING PROTEIN"/>
    <property type="match status" value="1"/>
</dbReference>
<feature type="domain" description="FAS1" evidence="3">
    <location>
        <begin position="175"/>
        <end position="317"/>
    </location>
</feature>
<dbReference type="InterPro" id="IPR000782">
    <property type="entry name" value="FAS1_domain"/>
</dbReference>
<dbReference type="SUPFAM" id="SSF82153">
    <property type="entry name" value="FAS1 domain"/>
    <property type="match status" value="2"/>
</dbReference>
<dbReference type="PROSITE" id="PS50213">
    <property type="entry name" value="FAS1"/>
    <property type="match status" value="2"/>
</dbReference>
<feature type="domain" description="FAS1" evidence="3">
    <location>
        <begin position="10"/>
        <end position="172"/>
    </location>
</feature>
<dbReference type="PANTHER" id="PTHR10900">
    <property type="entry name" value="PERIOSTIN-RELATED"/>
    <property type="match status" value="1"/>
</dbReference>